<accession>A0A6P8KT71</accession>
<feature type="domain" description="Phosphatidylinositol-specific phospholipase C X" evidence="3">
    <location>
        <begin position="204"/>
        <end position="353"/>
    </location>
</feature>
<evidence type="ECO:0000313" key="7">
    <source>
        <dbReference type="RefSeq" id="XP_033173567.1"/>
    </source>
</evidence>
<evidence type="ECO:0000313" key="6">
    <source>
        <dbReference type="RefSeq" id="XP_033173566.1"/>
    </source>
</evidence>
<reference evidence="5 7" key="1">
    <citation type="submission" date="2025-04" db="UniProtKB">
        <authorList>
            <consortium name="RefSeq"/>
        </authorList>
    </citation>
    <scope>IDENTIFICATION</scope>
    <source>
        <strain evidence="4">mau12</strain>
        <strain evidence="5 7">Mau12</strain>
        <tissue evidence="5 7">Whole Body</tissue>
    </source>
</reference>
<dbReference type="Gene3D" id="3.20.20.190">
    <property type="entry name" value="Phosphatidylinositol (PI) phosphodiesterase"/>
    <property type="match status" value="1"/>
</dbReference>
<evidence type="ECO:0000313" key="4">
    <source>
        <dbReference type="Proteomes" id="UP000515162"/>
    </source>
</evidence>
<dbReference type="PANTHER" id="PTHR13593:SF149">
    <property type="entry name" value="PHOSPHATIDYLINOSITOL-SPECIFIC PHOSPHOLIPASE C X DOMAIN CONTAINING, ISOFORM A"/>
    <property type="match status" value="1"/>
</dbReference>
<sequence length="482" mass="54884">MVGKVLRLALVLLLLASWTNEGQAQTESYENPNALKVWLTISARKRFLEVSWSNAPANKGDQLLVTREDALSFQSQLLRKHTPLAGFPSEEGSGSGDGSPSYVPNSGFTARPATKAATKEEEREQYWVANGGATEVVAAIEPRQGLSTQWFTTGLPFDYALSRNATVHTACYGFWASYIDAQGNILAKTCLKVFPRWMNDLKSKIGEMRLRDLFIPGTHDSGSYRPNFDPLLRESLVTKYALTQDDDIRGQLMHGVRYLDIRVGYYRNSPDPFFIYHGITKQRPLQEVINQVRDFVYETNEIIIFGLKEFPVGFGKGLGVHRLLVSYLRDQFQDLIAHPSLTWRASLRDIWARRQNVFLAYDHEAMVEEFPDVLFGSVEQRWGNKQTWSQLETYLRNINDFDVSRFSSRPVSDMAELTPETWDVILDKTGGLRKMADNVNWRISQLYRNELGTNANIVSADFIRGTTLVETAIEHNARKIYM</sequence>
<dbReference type="RefSeq" id="XP_033173565.1">
    <property type="nucleotide sequence ID" value="XM_033317674.1"/>
</dbReference>
<dbReference type="GO" id="GO:0006629">
    <property type="term" value="P:lipid metabolic process"/>
    <property type="evidence" value="ECO:0007669"/>
    <property type="project" value="InterPro"/>
</dbReference>
<evidence type="ECO:0000256" key="1">
    <source>
        <dbReference type="SAM" id="MobiDB-lite"/>
    </source>
</evidence>
<reference evidence="4" key="2">
    <citation type="submission" date="2025-05" db="UniProtKB">
        <authorList>
            <consortium name="RefSeq"/>
        </authorList>
    </citation>
    <scope>NUCLEOTIDE SEQUENCE [LARGE SCALE GENOMIC DNA]</scope>
    <source>
        <strain evidence="4">mau12</strain>
        <strain evidence="6">Mau12</strain>
        <tissue evidence="6">Whole Body</tissue>
    </source>
</reference>
<dbReference type="InterPro" id="IPR051057">
    <property type="entry name" value="PI-PLC_domain"/>
</dbReference>
<dbReference type="CDD" id="cd08622">
    <property type="entry name" value="PI-PLCXDc_CG14945_like"/>
    <property type="match status" value="1"/>
</dbReference>
<name>A0A6P8KT71_DROMA</name>
<dbReference type="CTD" id="34623"/>
<dbReference type="Proteomes" id="UP000515162">
    <property type="component" value="Chromosome 2L"/>
</dbReference>
<dbReference type="InterPro" id="IPR017946">
    <property type="entry name" value="PLC-like_Pdiesterase_TIM-brl"/>
</dbReference>
<keyword evidence="4" id="KW-1185">Reference proteome</keyword>
<keyword evidence="2" id="KW-0732">Signal</keyword>
<evidence type="ECO:0000313" key="5">
    <source>
        <dbReference type="RefSeq" id="XP_033173565.1"/>
    </source>
</evidence>
<dbReference type="RefSeq" id="XP_033173567.1">
    <property type="nucleotide sequence ID" value="XM_033317676.1"/>
</dbReference>
<dbReference type="SMART" id="SM00148">
    <property type="entry name" value="PLCXc"/>
    <property type="match status" value="1"/>
</dbReference>
<evidence type="ECO:0000256" key="2">
    <source>
        <dbReference type="SAM" id="SignalP"/>
    </source>
</evidence>
<gene>
    <name evidence="5 6 7" type="primary">LOC117150672</name>
</gene>
<evidence type="ECO:0000259" key="3">
    <source>
        <dbReference type="SMART" id="SM00148"/>
    </source>
</evidence>
<dbReference type="GO" id="GO:0008081">
    <property type="term" value="F:phosphoric diester hydrolase activity"/>
    <property type="evidence" value="ECO:0007669"/>
    <property type="project" value="InterPro"/>
</dbReference>
<dbReference type="SUPFAM" id="SSF51695">
    <property type="entry name" value="PLC-like phosphodiesterases"/>
    <property type="match status" value="1"/>
</dbReference>
<protein>
    <submittedName>
        <fullName evidence="5 6">PI-PLC X domain-containing protein 1</fullName>
    </submittedName>
</protein>
<dbReference type="GeneID" id="117150672"/>
<organism evidence="4 5">
    <name type="scientific">Drosophila mauritiana</name>
    <name type="common">Fruit fly</name>
    <dbReference type="NCBI Taxonomy" id="7226"/>
    <lineage>
        <taxon>Eukaryota</taxon>
        <taxon>Metazoa</taxon>
        <taxon>Ecdysozoa</taxon>
        <taxon>Arthropoda</taxon>
        <taxon>Hexapoda</taxon>
        <taxon>Insecta</taxon>
        <taxon>Pterygota</taxon>
        <taxon>Neoptera</taxon>
        <taxon>Endopterygota</taxon>
        <taxon>Diptera</taxon>
        <taxon>Brachycera</taxon>
        <taxon>Muscomorpha</taxon>
        <taxon>Ephydroidea</taxon>
        <taxon>Drosophilidae</taxon>
        <taxon>Drosophila</taxon>
        <taxon>Sophophora</taxon>
    </lineage>
</organism>
<dbReference type="InterPro" id="IPR000909">
    <property type="entry name" value="PLipase_C_PInositol-sp_X_dom"/>
</dbReference>
<dbReference type="PROSITE" id="PS50007">
    <property type="entry name" value="PIPLC_X_DOMAIN"/>
    <property type="match status" value="1"/>
</dbReference>
<dbReference type="AlphaFoldDB" id="A0A6P8KT71"/>
<feature type="signal peptide" evidence="2">
    <location>
        <begin position="1"/>
        <end position="24"/>
    </location>
</feature>
<feature type="chain" id="PRO_5044653472" evidence="2">
    <location>
        <begin position="25"/>
        <end position="482"/>
    </location>
</feature>
<feature type="region of interest" description="Disordered" evidence="1">
    <location>
        <begin position="84"/>
        <end position="120"/>
    </location>
</feature>
<dbReference type="RefSeq" id="XP_033173566.1">
    <property type="nucleotide sequence ID" value="XM_033317675.1"/>
</dbReference>
<dbReference type="PANTHER" id="PTHR13593">
    <property type="match status" value="1"/>
</dbReference>
<proteinExistence type="predicted"/>